<name>A0A6J4IJC7_9PROT</name>
<dbReference type="EC" id="6.3.4.19" evidence="6"/>
<keyword evidence="2 6" id="KW-0819">tRNA processing</keyword>
<dbReference type="GO" id="GO:0032267">
    <property type="term" value="F:tRNA(Ile)-lysidine synthase activity"/>
    <property type="evidence" value="ECO:0007669"/>
    <property type="project" value="UniProtKB-EC"/>
</dbReference>
<dbReference type="EMBL" id="CADCTL010000148">
    <property type="protein sequence ID" value="CAA9251668.1"/>
    <property type="molecule type" value="Genomic_DNA"/>
</dbReference>
<evidence type="ECO:0000256" key="6">
    <source>
        <dbReference type="HAMAP-Rule" id="MF_01161"/>
    </source>
</evidence>
<evidence type="ECO:0000256" key="2">
    <source>
        <dbReference type="ARBA" id="ARBA00022694"/>
    </source>
</evidence>
<dbReference type="InterPro" id="IPR011063">
    <property type="entry name" value="TilS/TtcA_N"/>
</dbReference>
<dbReference type="NCBIfam" id="TIGR02432">
    <property type="entry name" value="lysidine_TilS_N"/>
    <property type="match status" value="1"/>
</dbReference>
<evidence type="ECO:0000259" key="7">
    <source>
        <dbReference type="Pfam" id="PF01171"/>
    </source>
</evidence>
<dbReference type="InterPro" id="IPR012795">
    <property type="entry name" value="tRNA_Ile_lys_synt_N"/>
</dbReference>
<dbReference type="GO" id="GO:0006400">
    <property type="term" value="P:tRNA modification"/>
    <property type="evidence" value="ECO:0007669"/>
    <property type="project" value="UniProtKB-UniRule"/>
</dbReference>
<evidence type="ECO:0000256" key="3">
    <source>
        <dbReference type="ARBA" id="ARBA00022741"/>
    </source>
</evidence>
<evidence type="ECO:0000256" key="5">
    <source>
        <dbReference type="ARBA" id="ARBA00048539"/>
    </source>
</evidence>
<dbReference type="AlphaFoldDB" id="A0A6J4IJC7"/>
<keyword evidence="3" id="KW-0547">Nucleotide-binding</keyword>
<protein>
    <recommendedName>
        <fullName evidence="6">tRNA(Ile)-lysidine synthase</fullName>
        <ecNumber evidence="6">6.3.4.19</ecNumber>
    </recommendedName>
    <alternativeName>
        <fullName evidence="6">tRNA(Ile)-2-lysyl-cytidine synthase</fullName>
    </alternativeName>
    <alternativeName>
        <fullName evidence="6">tRNA(Ile)-lysidine synthetase</fullName>
    </alternativeName>
</protein>
<comment type="catalytic activity">
    <reaction evidence="5 6">
        <text>cytidine(34) in tRNA(Ile2) + L-lysine + ATP = lysidine(34) in tRNA(Ile2) + AMP + diphosphate + H(+)</text>
        <dbReference type="Rhea" id="RHEA:43744"/>
        <dbReference type="Rhea" id="RHEA-COMP:10625"/>
        <dbReference type="Rhea" id="RHEA-COMP:10670"/>
        <dbReference type="ChEBI" id="CHEBI:15378"/>
        <dbReference type="ChEBI" id="CHEBI:30616"/>
        <dbReference type="ChEBI" id="CHEBI:32551"/>
        <dbReference type="ChEBI" id="CHEBI:33019"/>
        <dbReference type="ChEBI" id="CHEBI:82748"/>
        <dbReference type="ChEBI" id="CHEBI:83665"/>
        <dbReference type="ChEBI" id="CHEBI:456215"/>
        <dbReference type="EC" id="6.3.4.19"/>
    </reaction>
</comment>
<evidence type="ECO:0000256" key="1">
    <source>
        <dbReference type="ARBA" id="ARBA00022598"/>
    </source>
</evidence>
<organism evidence="8">
    <name type="scientific">uncultured Acetobacteraceae bacterium</name>
    <dbReference type="NCBI Taxonomy" id="169975"/>
    <lineage>
        <taxon>Bacteria</taxon>
        <taxon>Pseudomonadati</taxon>
        <taxon>Pseudomonadota</taxon>
        <taxon>Alphaproteobacteria</taxon>
        <taxon>Acetobacterales</taxon>
        <taxon>Acetobacteraceae</taxon>
        <taxon>environmental samples</taxon>
    </lineage>
</organism>
<reference evidence="8" key="1">
    <citation type="submission" date="2020-02" db="EMBL/GenBank/DDBJ databases">
        <authorList>
            <person name="Meier V. D."/>
        </authorList>
    </citation>
    <scope>NUCLEOTIDE SEQUENCE</scope>
    <source>
        <strain evidence="8">AVDCRST_MAG04</strain>
    </source>
</reference>
<comment type="subcellular location">
    <subcellularLocation>
        <location evidence="6">Cytoplasm</location>
    </subcellularLocation>
</comment>
<dbReference type="Pfam" id="PF01171">
    <property type="entry name" value="ATP_bind_3"/>
    <property type="match status" value="1"/>
</dbReference>
<dbReference type="SUPFAM" id="SSF52402">
    <property type="entry name" value="Adenine nucleotide alpha hydrolases-like"/>
    <property type="match status" value="1"/>
</dbReference>
<keyword evidence="6" id="KW-0963">Cytoplasm</keyword>
<dbReference type="CDD" id="cd01992">
    <property type="entry name" value="TilS_N"/>
    <property type="match status" value="1"/>
</dbReference>
<dbReference type="PANTHER" id="PTHR43033">
    <property type="entry name" value="TRNA(ILE)-LYSIDINE SYNTHASE-RELATED"/>
    <property type="match status" value="1"/>
</dbReference>
<evidence type="ECO:0000256" key="4">
    <source>
        <dbReference type="ARBA" id="ARBA00022840"/>
    </source>
</evidence>
<evidence type="ECO:0000313" key="8">
    <source>
        <dbReference type="EMBL" id="CAA9251668.1"/>
    </source>
</evidence>
<accession>A0A6J4IJC7</accession>
<dbReference type="GO" id="GO:0005737">
    <property type="term" value="C:cytoplasm"/>
    <property type="evidence" value="ECO:0007669"/>
    <property type="project" value="UniProtKB-SubCell"/>
</dbReference>
<dbReference type="HAMAP" id="MF_01161">
    <property type="entry name" value="tRNA_Ile_lys_synt"/>
    <property type="match status" value="1"/>
</dbReference>
<sequence length="402" mass="40860">MAPLGPFGAAPRLAAGVSGGPHSLALALLAADWARRRGGDLLALVVDHGLRPESEAEADGVLAMLGRSGIEGRTLRLGLPPGAGLQERARGARLAVMLEACAAAGRPWLLLGHHRADQAETVLFRALRGSGPFGLAAMAPTRAEAAALVLRPLLGAAPARLDAVVGAAGLQPVRDPTNADPRFARTELRRALADPAGTGLAVSALADAASAFGLRRTEASAALASRLAATARLHPEGHAAVDLRALGDDGLADAALAALIRAVGGAERPPPVAAVRRLRRQRGGGTIAGAWLRQGRGASICRVLREPGAMRPAVPALRGALWDGRFRLVGPGAPDCVIGALGPPPPDVRKAARGLPATVLATFPAVWRDGALVAVPALLYPESETCARFALVFAPAGGPVAG</sequence>
<proteinExistence type="inferred from homology"/>
<comment type="function">
    <text evidence="6">Ligates lysine onto the cytidine present at position 34 of the AUA codon-specific tRNA(Ile) that contains the anticodon CAU, in an ATP-dependent manner. Cytidine is converted to lysidine, thus changing the amino acid specificity of the tRNA from methionine to isoleucine.</text>
</comment>
<dbReference type="Gene3D" id="3.40.50.620">
    <property type="entry name" value="HUPs"/>
    <property type="match status" value="1"/>
</dbReference>
<keyword evidence="1 6" id="KW-0436">Ligase</keyword>
<dbReference type="InterPro" id="IPR014729">
    <property type="entry name" value="Rossmann-like_a/b/a_fold"/>
</dbReference>
<dbReference type="InterPro" id="IPR012094">
    <property type="entry name" value="tRNA_Ile_lys_synt"/>
</dbReference>
<feature type="domain" description="tRNA(Ile)-lysidine/2-thiocytidine synthase N-terminal" evidence="7">
    <location>
        <begin position="14"/>
        <end position="190"/>
    </location>
</feature>
<gene>
    <name evidence="6" type="primary">tilS</name>
    <name evidence="8" type="ORF">AVDCRST_MAG04-2143</name>
</gene>
<keyword evidence="4" id="KW-0067">ATP-binding</keyword>
<comment type="similarity">
    <text evidence="6">Belongs to the tRNA(Ile)-lysidine synthase family.</text>
</comment>
<dbReference type="PANTHER" id="PTHR43033:SF5">
    <property type="entry name" value="TRNA(ILE)-LYSIDINE SYNTHETASE"/>
    <property type="match status" value="1"/>
</dbReference>
<dbReference type="GO" id="GO:0005524">
    <property type="term" value="F:ATP binding"/>
    <property type="evidence" value="ECO:0007669"/>
    <property type="project" value="UniProtKB-KW"/>
</dbReference>
<comment type="caution">
    <text evidence="6">Lacks conserved residue(s) required for the propagation of feature annotation.</text>
</comment>